<evidence type="ECO:0000313" key="1">
    <source>
        <dbReference type="EMBL" id="KIO10256.1"/>
    </source>
</evidence>
<reference evidence="1 2" key="1">
    <citation type="submission" date="2014-04" db="EMBL/GenBank/DDBJ databases">
        <authorList>
            <consortium name="DOE Joint Genome Institute"/>
            <person name="Kuo A."/>
            <person name="Kohler A."/>
            <person name="Costa M.D."/>
            <person name="Nagy L.G."/>
            <person name="Floudas D."/>
            <person name="Copeland A."/>
            <person name="Barry K.W."/>
            <person name="Cichocki N."/>
            <person name="Veneault-Fourrey C."/>
            <person name="LaButti K."/>
            <person name="Lindquist E.A."/>
            <person name="Lipzen A."/>
            <person name="Lundell T."/>
            <person name="Morin E."/>
            <person name="Murat C."/>
            <person name="Sun H."/>
            <person name="Tunlid A."/>
            <person name="Henrissat B."/>
            <person name="Grigoriev I.V."/>
            <person name="Hibbett D.S."/>
            <person name="Martin F."/>
            <person name="Nordberg H.P."/>
            <person name="Cantor M.N."/>
            <person name="Hua S.X."/>
        </authorList>
    </citation>
    <scope>NUCLEOTIDE SEQUENCE [LARGE SCALE GENOMIC DNA]</scope>
    <source>
        <strain evidence="1 2">Marx 270</strain>
    </source>
</reference>
<reference evidence="2" key="2">
    <citation type="submission" date="2015-01" db="EMBL/GenBank/DDBJ databases">
        <title>Evolutionary Origins and Diversification of the Mycorrhizal Mutualists.</title>
        <authorList>
            <consortium name="DOE Joint Genome Institute"/>
            <consortium name="Mycorrhizal Genomics Consortium"/>
            <person name="Kohler A."/>
            <person name="Kuo A."/>
            <person name="Nagy L.G."/>
            <person name="Floudas D."/>
            <person name="Copeland A."/>
            <person name="Barry K.W."/>
            <person name="Cichocki N."/>
            <person name="Veneault-Fourrey C."/>
            <person name="LaButti K."/>
            <person name="Lindquist E.A."/>
            <person name="Lipzen A."/>
            <person name="Lundell T."/>
            <person name="Morin E."/>
            <person name="Murat C."/>
            <person name="Riley R."/>
            <person name="Ohm R."/>
            <person name="Sun H."/>
            <person name="Tunlid A."/>
            <person name="Henrissat B."/>
            <person name="Grigoriev I.V."/>
            <person name="Hibbett D.S."/>
            <person name="Martin F."/>
        </authorList>
    </citation>
    <scope>NUCLEOTIDE SEQUENCE [LARGE SCALE GENOMIC DNA]</scope>
    <source>
        <strain evidence="2">Marx 270</strain>
    </source>
</reference>
<protein>
    <submittedName>
        <fullName evidence="1">Uncharacterized protein</fullName>
    </submittedName>
</protein>
<sequence length="146" mass="16017">MRRRDKCCPTIKLSCRLLPRGARLGWSLFPGYKLSHFHGVIGSTSKFSSHTHNVWLSCSGTLPGHCLGRQGTSTAAPLPTFLGVPPTRSNSCFRCKVTCRDQDAAPMLTTSNLISDSDVLHKLRFPLFDLSFVADKVDLTPLNPAC</sequence>
<dbReference type="InParanoid" id="A0A0C3PN57"/>
<dbReference type="AlphaFoldDB" id="A0A0C3PN57"/>
<dbReference type="Proteomes" id="UP000054217">
    <property type="component" value="Unassembled WGS sequence"/>
</dbReference>
<keyword evidence="2" id="KW-1185">Reference proteome</keyword>
<name>A0A0C3PN57_PISTI</name>
<dbReference type="HOGENOM" id="CLU_1778260_0_0_1"/>
<gene>
    <name evidence="1" type="ORF">M404DRAFT_995455</name>
</gene>
<accession>A0A0C3PN57</accession>
<proteinExistence type="predicted"/>
<dbReference type="EMBL" id="KN831952">
    <property type="protein sequence ID" value="KIO10256.1"/>
    <property type="molecule type" value="Genomic_DNA"/>
</dbReference>
<evidence type="ECO:0000313" key="2">
    <source>
        <dbReference type="Proteomes" id="UP000054217"/>
    </source>
</evidence>
<organism evidence="1 2">
    <name type="scientific">Pisolithus tinctorius Marx 270</name>
    <dbReference type="NCBI Taxonomy" id="870435"/>
    <lineage>
        <taxon>Eukaryota</taxon>
        <taxon>Fungi</taxon>
        <taxon>Dikarya</taxon>
        <taxon>Basidiomycota</taxon>
        <taxon>Agaricomycotina</taxon>
        <taxon>Agaricomycetes</taxon>
        <taxon>Agaricomycetidae</taxon>
        <taxon>Boletales</taxon>
        <taxon>Sclerodermatineae</taxon>
        <taxon>Pisolithaceae</taxon>
        <taxon>Pisolithus</taxon>
    </lineage>
</organism>